<dbReference type="PANTHER" id="PTHR30618:SF15">
    <property type="entry name" value="NICOTINAMIDE RIBOSIDE TRANSPORTER 1-RELATED"/>
    <property type="match status" value="1"/>
</dbReference>
<feature type="compositionally biased region" description="Basic and acidic residues" evidence="6">
    <location>
        <begin position="561"/>
        <end position="573"/>
    </location>
</feature>
<name>A0A0F7STH0_PHARH</name>
<feature type="transmembrane region" description="Helical" evidence="7">
    <location>
        <begin position="349"/>
        <end position="377"/>
    </location>
</feature>
<feature type="transmembrane region" description="Helical" evidence="7">
    <location>
        <begin position="389"/>
        <end position="406"/>
    </location>
</feature>
<accession>A0A0F7STH0</accession>
<keyword evidence="3 7" id="KW-0812">Transmembrane</keyword>
<evidence type="ECO:0000313" key="8">
    <source>
        <dbReference type="EMBL" id="CED85462.1"/>
    </source>
</evidence>
<organism evidence="8">
    <name type="scientific">Phaffia rhodozyma</name>
    <name type="common">Yeast</name>
    <name type="synonym">Xanthophyllomyces dendrorhous</name>
    <dbReference type="NCBI Taxonomy" id="264483"/>
    <lineage>
        <taxon>Eukaryota</taxon>
        <taxon>Fungi</taxon>
        <taxon>Dikarya</taxon>
        <taxon>Basidiomycota</taxon>
        <taxon>Agaricomycotina</taxon>
        <taxon>Tremellomycetes</taxon>
        <taxon>Cystofilobasidiales</taxon>
        <taxon>Mrakiaceae</taxon>
        <taxon>Phaffia</taxon>
    </lineage>
</organism>
<feature type="transmembrane region" description="Helical" evidence="7">
    <location>
        <begin position="412"/>
        <end position="437"/>
    </location>
</feature>
<evidence type="ECO:0000256" key="7">
    <source>
        <dbReference type="SAM" id="Phobius"/>
    </source>
</evidence>
<evidence type="ECO:0000256" key="4">
    <source>
        <dbReference type="ARBA" id="ARBA00022989"/>
    </source>
</evidence>
<feature type="transmembrane region" description="Helical" evidence="7">
    <location>
        <begin position="57"/>
        <end position="78"/>
    </location>
</feature>
<feature type="region of interest" description="Disordered" evidence="6">
    <location>
        <begin position="549"/>
        <end position="573"/>
    </location>
</feature>
<dbReference type="InterPro" id="IPR045225">
    <property type="entry name" value="Uracil/uridine/allantoin_perm"/>
</dbReference>
<dbReference type="PANTHER" id="PTHR30618">
    <property type="entry name" value="NCS1 FAMILY PURINE/PYRIMIDINE TRANSPORTER"/>
    <property type="match status" value="1"/>
</dbReference>
<proteinExistence type="inferred from homology"/>
<dbReference type="EMBL" id="LN483332">
    <property type="protein sequence ID" value="CED85462.1"/>
    <property type="molecule type" value="Genomic_DNA"/>
</dbReference>
<evidence type="ECO:0000256" key="3">
    <source>
        <dbReference type="ARBA" id="ARBA00022692"/>
    </source>
</evidence>
<feature type="transmembrane region" description="Helical" evidence="7">
    <location>
        <begin position="207"/>
        <end position="229"/>
    </location>
</feature>
<feature type="transmembrane region" description="Helical" evidence="7">
    <location>
        <begin position="267"/>
        <end position="284"/>
    </location>
</feature>
<dbReference type="Gene3D" id="1.10.4160.10">
    <property type="entry name" value="Hydantoin permease"/>
    <property type="match status" value="1"/>
</dbReference>
<dbReference type="AlphaFoldDB" id="A0A0F7STH0"/>
<comment type="subcellular location">
    <subcellularLocation>
        <location evidence="1">Membrane</location>
        <topology evidence="1">Multi-pass membrane protein</topology>
    </subcellularLocation>
</comment>
<feature type="transmembrane region" description="Helical" evidence="7">
    <location>
        <begin position="296"/>
        <end position="320"/>
    </location>
</feature>
<feature type="transmembrane region" description="Helical" evidence="7">
    <location>
        <begin position="499"/>
        <end position="518"/>
    </location>
</feature>
<feature type="transmembrane region" description="Helical" evidence="7">
    <location>
        <begin position="124"/>
        <end position="146"/>
    </location>
</feature>
<sequence length="573" mass="62943">METSASTSAFSPSPYQSMSVFRRTFRFAEVVGDPSPYINEDIKPLPPSRRTWTKTTFFWFWLATTINVSDLAGSSTLLSLGLNVWQSILATVIADLIITAALVANGMQGGTWHIPFAVGNRAPWGVRGAWFVVANRLILSFVWYGYQGWFGGQLVKNLIATFWPGFYTMKNHFPASANMKTNDFICYVIFWCLAFPLLFVRPERYRIPAVVSSFCVSIATIALLAYVVAKQGNAGPLIYDTSKLLKIKPLTSVQLGWAMTRGITAKIGAWSGAIIYAADFSRYARKPGDQIWGQAFIVPASLIGTSVIGLIITSCGAGLYPESGLLWQPYKMIQAIQQHNPTSGCRAALFFLSLSFICSQLCINVVTCGVVGGIDLATMFPRYIDVKRGSAVVAVVGFAINPWQLVNTATTFLSVLSGYSIFLGPLAGIMFADYFVLRRQKVRLSHLYTPNYSSDYWFFHGVNLKAPFVWACSIGPSLPGFISTVTKGKVVVSLKLVRLSYLAWPLGFAIATFLWLVLNKIDRPPGVGQVDDADVFGTFDELTDSVGSNSELAVPTFGNETSKKLADEEEPKL</sequence>
<comment type="similarity">
    <text evidence="2">Belongs to the purine-cytosine permease (2.A.39) family.</text>
</comment>
<evidence type="ECO:0000256" key="1">
    <source>
        <dbReference type="ARBA" id="ARBA00004141"/>
    </source>
</evidence>
<evidence type="ECO:0000256" key="5">
    <source>
        <dbReference type="ARBA" id="ARBA00023136"/>
    </source>
</evidence>
<keyword evidence="5 7" id="KW-0472">Membrane</keyword>
<dbReference type="GO" id="GO:0015205">
    <property type="term" value="F:nucleobase transmembrane transporter activity"/>
    <property type="evidence" value="ECO:0007669"/>
    <property type="project" value="TreeGrafter"/>
</dbReference>
<protein>
    <submittedName>
        <fullName evidence="8">Uridine permease/thiamine transporter/allantoin transport</fullName>
    </submittedName>
</protein>
<dbReference type="InterPro" id="IPR001248">
    <property type="entry name" value="Pur-cyt_permease"/>
</dbReference>
<dbReference type="Pfam" id="PF02133">
    <property type="entry name" value="Transp_cyt_pur"/>
    <property type="match status" value="1"/>
</dbReference>
<evidence type="ECO:0000256" key="6">
    <source>
        <dbReference type="SAM" id="MobiDB-lite"/>
    </source>
</evidence>
<feature type="transmembrane region" description="Helical" evidence="7">
    <location>
        <begin position="184"/>
        <end position="200"/>
    </location>
</feature>
<evidence type="ECO:0000256" key="2">
    <source>
        <dbReference type="ARBA" id="ARBA00008974"/>
    </source>
</evidence>
<feature type="transmembrane region" description="Helical" evidence="7">
    <location>
        <begin position="84"/>
        <end position="104"/>
    </location>
</feature>
<reference evidence="8" key="1">
    <citation type="submission" date="2014-08" db="EMBL/GenBank/DDBJ databases">
        <authorList>
            <person name="Sharma Rahul"/>
            <person name="Thines Marco"/>
        </authorList>
    </citation>
    <scope>NUCLEOTIDE SEQUENCE</scope>
</reference>
<keyword evidence="4 7" id="KW-1133">Transmembrane helix</keyword>
<dbReference type="GO" id="GO:0005886">
    <property type="term" value="C:plasma membrane"/>
    <property type="evidence" value="ECO:0007669"/>
    <property type="project" value="TreeGrafter"/>
</dbReference>